<organism evidence="2 3">
    <name type="scientific">Syphacia muris</name>
    <dbReference type="NCBI Taxonomy" id="451379"/>
    <lineage>
        <taxon>Eukaryota</taxon>
        <taxon>Metazoa</taxon>
        <taxon>Ecdysozoa</taxon>
        <taxon>Nematoda</taxon>
        <taxon>Chromadorea</taxon>
        <taxon>Rhabditida</taxon>
        <taxon>Spirurina</taxon>
        <taxon>Oxyuridomorpha</taxon>
        <taxon>Oxyuroidea</taxon>
        <taxon>Oxyuridae</taxon>
        <taxon>Syphacia</taxon>
    </lineage>
</organism>
<dbReference type="STRING" id="451379.A0A0N5AQ19"/>
<name>A0A0N5AQ19_9BILA</name>
<proteinExistence type="predicted"/>
<keyword evidence="2" id="KW-1185">Reference proteome</keyword>
<dbReference type="WBParaSite" id="SMUV_0000676401-mRNA-1">
    <property type="protein sequence ID" value="SMUV_0000676401-mRNA-1"/>
    <property type="gene ID" value="SMUV_0000676401"/>
</dbReference>
<evidence type="ECO:0000313" key="3">
    <source>
        <dbReference type="WBParaSite" id="SMUV_0000676401-mRNA-1"/>
    </source>
</evidence>
<protein>
    <submittedName>
        <fullName evidence="3">Dynactin subunit 2</fullName>
    </submittedName>
</protein>
<evidence type="ECO:0000256" key="1">
    <source>
        <dbReference type="SAM" id="Coils"/>
    </source>
</evidence>
<dbReference type="Proteomes" id="UP000046393">
    <property type="component" value="Unplaced"/>
</dbReference>
<evidence type="ECO:0000313" key="2">
    <source>
        <dbReference type="Proteomes" id="UP000046393"/>
    </source>
</evidence>
<feature type="coiled-coil region" evidence="1">
    <location>
        <begin position="118"/>
        <end position="170"/>
    </location>
</feature>
<accession>A0A0N5AQ19</accession>
<dbReference type="AlphaFoldDB" id="A0A0N5AQ19"/>
<reference evidence="3" key="1">
    <citation type="submission" date="2017-02" db="UniProtKB">
        <authorList>
            <consortium name="WormBaseParasite"/>
        </authorList>
    </citation>
    <scope>IDENTIFICATION</scope>
</reference>
<sequence>MEASIEQRLGTLEKRLGLPEFDGSLESDAVMDIAAMKREIVDLGYGFIFKIGSQLWENLREVTEDPKYATFDGKREAIECEYDLMMERINLLEQFHKSSEVVLNSEQLKNTNELQPSLDSAKQEMMSAAEDVNKYLDEITNLKNDFCDLVSEMELQLKEFDELITKAEKNKGVS</sequence>
<keyword evidence="1" id="KW-0175">Coiled coil</keyword>